<dbReference type="GO" id="GO:0016491">
    <property type="term" value="F:oxidoreductase activity"/>
    <property type="evidence" value="ECO:0007669"/>
    <property type="project" value="InterPro"/>
</dbReference>
<dbReference type="PATRIC" id="fig|1423786.4.peg.202"/>
<sequence length="265" mass="30226">MSNYPWKNAYRFPVGNDLLKTVFQFHNKTVWINYQNNIRVPSAELENWINENSGNESDYRPESWIKKIKLTSTFKPNNIGSIRDFSFKQLSLCMVSKLIIKSFGKNENNFSRRYPSAGGLYTVIPLLYVFNSAGEIESGIYMIDSVKFELLKIVPSIEQNVPLKDSITISQDDSKIPSVYCIGYAINIPASVVKYGLRGYRHALMEVGLMAQAFRESCHELNLGEYCSSSFDDFPLTYESGLNVRDSPICLIQWFGGKKDVIKSE</sequence>
<evidence type="ECO:0000313" key="1">
    <source>
        <dbReference type="EMBL" id="KRM39456.1"/>
    </source>
</evidence>
<name>A0A0R1YAH9_9LACO</name>
<comment type="caution">
    <text evidence="1">The sequence shown here is derived from an EMBL/GenBank/DDBJ whole genome shotgun (WGS) entry which is preliminary data.</text>
</comment>
<dbReference type="PANTHER" id="PTHR43745:SF2">
    <property type="entry name" value="NITROREDUCTASE MJ1384-RELATED"/>
    <property type="match status" value="1"/>
</dbReference>
<dbReference type="InterPro" id="IPR052544">
    <property type="entry name" value="Bacteriocin_Proc_Enz"/>
</dbReference>
<evidence type="ECO:0000313" key="2">
    <source>
        <dbReference type="Proteomes" id="UP000051010"/>
    </source>
</evidence>
<dbReference type="Proteomes" id="UP000051010">
    <property type="component" value="Unassembled WGS sequence"/>
</dbReference>
<organism evidence="1 2">
    <name type="scientific">Lentilactobacillus parafarraginis DSM 18390 = JCM 14109</name>
    <dbReference type="NCBI Taxonomy" id="1423786"/>
    <lineage>
        <taxon>Bacteria</taxon>
        <taxon>Bacillati</taxon>
        <taxon>Bacillota</taxon>
        <taxon>Bacilli</taxon>
        <taxon>Lactobacillales</taxon>
        <taxon>Lactobacillaceae</taxon>
        <taxon>Lentilactobacillus</taxon>
    </lineage>
</organism>
<dbReference type="EMBL" id="AZFZ01000103">
    <property type="protein sequence ID" value="KRM39456.1"/>
    <property type="molecule type" value="Genomic_DNA"/>
</dbReference>
<proteinExistence type="predicted"/>
<accession>A0A0R1YAH9</accession>
<dbReference type="Gene3D" id="3.40.109.10">
    <property type="entry name" value="NADH Oxidase"/>
    <property type="match status" value="1"/>
</dbReference>
<gene>
    <name evidence="1" type="ORF">FD47_GL000203</name>
</gene>
<dbReference type="RefSeq" id="WP_054736552.1">
    <property type="nucleotide sequence ID" value="NZ_AZFZ01000103.1"/>
</dbReference>
<protein>
    <recommendedName>
        <fullName evidence="3">SagB-type dehydrogenase domain protein</fullName>
    </recommendedName>
</protein>
<reference evidence="1 2" key="1">
    <citation type="journal article" date="2015" name="Genome Announc.">
        <title>Expanding the biotechnology potential of lactobacilli through comparative genomics of 213 strains and associated genera.</title>
        <authorList>
            <person name="Sun Z."/>
            <person name="Harris H.M."/>
            <person name="McCann A."/>
            <person name="Guo C."/>
            <person name="Argimon S."/>
            <person name="Zhang W."/>
            <person name="Yang X."/>
            <person name="Jeffery I.B."/>
            <person name="Cooney J.C."/>
            <person name="Kagawa T.F."/>
            <person name="Liu W."/>
            <person name="Song Y."/>
            <person name="Salvetti E."/>
            <person name="Wrobel A."/>
            <person name="Rasinkangas P."/>
            <person name="Parkhill J."/>
            <person name="Rea M.C."/>
            <person name="O'Sullivan O."/>
            <person name="Ritari J."/>
            <person name="Douillard F.P."/>
            <person name="Paul Ross R."/>
            <person name="Yang R."/>
            <person name="Briner A.E."/>
            <person name="Felis G.E."/>
            <person name="de Vos W.M."/>
            <person name="Barrangou R."/>
            <person name="Klaenhammer T.R."/>
            <person name="Caufield P.W."/>
            <person name="Cui Y."/>
            <person name="Zhang H."/>
            <person name="O'Toole P.W."/>
        </authorList>
    </citation>
    <scope>NUCLEOTIDE SEQUENCE [LARGE SCALE GENOMIC DNA]</scope>
    <source>
        <strain evidence="1 2">DSM 18390</strain>
    </source>
</reference>
<dbReference type="InterPro" id="IPR000415">
    <property type="entry name" value="Nitroreductase-like"/>
</dbReference>
<evidence type="ECO:0008006" key="3">
    <source>
        <dbReference type="Google" id="ProtNLM"/>
    </source>
</evidence>
<dbReference type="AlphaFoldDB" id="A0A0R1YAH9"/>
<dbReference type="PANTHER" id="PTHR43745">
    <property type="entry name" value="NITROREDUCTASE MJ1384-RELATED"/>
    <property type="match status" value="1"/>
</dbReference>